<dbReference type="PANTHER" id="PTHR19848:SF8">
    <property type="entry name" value="F-BOX AND WD REPEAT DOMAIN CONTAINING 7"/>
    <property type="match status" value="1"/>
</dbReference>
<dbReference type="OrthoDB" id="10260946at2759"/>
<accession>A0A5C3QZM1</accession>
<evidence type="ECO:0000256" key="1">
    <source>
        <dbReference type="ARBA" id="ARBA00022574"/>
    </source>
</evidence>
<feature type="compositionally biased region" description="Acidic residues" evidence="4">
    <location>
        <begin position="35"/>
        <end position="59"/>
    </location>
</feature>
<evidence type="ECO:0000313" key="6">
    <source>
        <dbReference type="EMBL" id="TFL07476.1"/>
    </source>
</evidence>
<feature type="region of interest" description="Disordered" evidence="4">
    <location>
        <begin position="331"/>
        <end position="387"/>
    </location>
</feature>
<gene>
    <name evidence="6" type="ORF">BDV98DRAFT_496160</name>
</gene>
<feature type="compositionally biased region" description="Acidic residues" evidence="4">
    <location>
        <begin position="1"/>
        <end position="24"/>
    </location>
</feature>
<dbReference type="PROSITE" id="PS50082">
    <property type="entry name" value="WD_REPEATS_2"/>
    <property type="match status" value="1"/>
</dbReference>
<dbReference type="InterPro" id="IPR036322">
    <property type="entry name" value="WD40_repeat_dom_sf"/>
</dbReference>
<feature type="repeat" description="WD" evidence="3">
    <location>
        <begin position="273"/>
        <end position="314"/>
    </location>
</feature>
<feature type="domain" description="Transcription factor spt8 beta-propeller" evidence="5">
    <location>
        <begin position="143"/>
        <end position="593"/>
    </location>
</feature>
<organism evidence="6 7">
    <name type="scientific">Pterulicium gracile</name>
    <dbReference type="NCBI Taxonomy" id="1884261"/>
    <lineage>
        <taxon>Eukaryota</taxon>
        <taxon>Fungi</taxon>
        <taxon>Dikarya</taxon>
        <taxon>Basidiomycota</taxon>
        <taxon>Agaricomycotina</taxon>
        <taxon>Agaricomycetes</taxon>
        <taxon>Agaricomycetidae</taxon>
        <taxon>Agaricales</taxon>
        <taxon>Pleurotineae</taxon>
        <taxon>Pterulaceae</taxon>
        <taxon>Pterulicium</taxon>
    </lineage>
</organism>
<dbReference type="EMBL" id="ML178814">
    <property type="protein sequence ID" value="TFL07476.1"/>
    <property type="molecule type" value="Genomic_DNA"/>
</dbReference>
<dbReference type="Gene3D" id="2.130.10.10">
    <property type="entry name" value="YVTN repeat-like/Quinoprotein amine dehydrogenase"/>
    <property type="match status" value="2"/>
</dbReference>
<reference evidence="6 7" key="1">
    <citation type="journal article" date="2019" name="Nat. Ecol. Evol.">
        <title>Megaphylogeny resolves global patterns of mushroom evolution.</title>
        <authorList>
            <person name="Varga T."/>
            <person name="Krizsan K."/>
            <person name="Foldi C."/>
            <person name="Dima B."/>
            <person name="Sanchez-Garcia M."/>
            <person name="Sanchez-Ramirez S."/>
            <person name="Szollosi G.J."/>
            <person name="Szarkandi J.G."/>
            <person name="Papp V."/>
            <person name="Albert L."/>
            <person name="Andreopoulos W."/>
            <person name="Angelini C."/>
            <person name="Antonin V."/>
            <person name="Barry K.W."/>
            <person name="Bougher N.L."/>
            <person name="Buchanan P."/>
            <person name="Buyck B."/>
            <person name="Bense V."/>
            <person name="Catcheside P."/>
            <person name="Chovatia M."/>
            <person name="Cooper J."/>
            <person name="Damon W."/>
            <person name="Desjardin D."/>
            <person name="Finy P."/>
            <person name="Geml J."/>
            <person name="Haridas S."/>
            <person name="Hughes K."/>
            <person name="Justo A."/>
            <person name="Karasinski D."/>
            <person name="Kautmanova I."/>
            <person name="Kiss B."/>
            <person name="Kocsube S."/>
            <person name="Kotiranta H."/>
            <person name="LaButti K.M."/>
            <person name="Lechner B.E."/>
            <person name="Liimatainen K."/>
            <person name="Lipzen A."/>
            <person name="Lukacs Z."/>
            <person name="Mihaltcheva S."/>
            <person name="Morgado L.N."/>
            <person name="Niskanen T."/>
            <person name="Noordeloos M.E."/>
            <person name="Ohm R.A."/>
            <person name="Ortiz-Santana B."/>
            <person name="Ovrebo C."/>
            <person name="Racz N."/>
            <person name="Riley R."/>
            <person name="Savchenko A."/>
            <person name="Shiryaev A."/>
            <person name="Soop K."/>
            <person name="Spirin V."/>
            <person name="Szebenyi C."/>
            <person name="Tomsovsky M."/>
            <person name="Tulloss R.E."/>
            <person name="Uehling J."/>
            <person name="Grigoriev I.V."/>
            <person name="Vagvolgyi C."/>
            <person name="Papp T."/>
            <person name="Martin F.M."/>
            <person name="Miettinen O."/>
            <person name="Hibbett D.S."/>
            <person name="Nagy L.G."/>
        </authorList>
    </citation>
    <scope>NUCLEOTIDE SEQUENCE [LARGE SCALE GENOMIC DNA]</scope>
    <source>
        <strain evidence="6 7">CBS 309.79</strain>
    </source>
</reference>
<feature type="compositionally biased region" description="Basic and acidic residues" evidence="4">
    <location>
        <begin position="361"/>
        <end position="371"/>
    </location>
</feature>
<feature type="compositionally biased region" description="Polar residues" evidence="4">
    <location>
        <begin position="60"/>
        <end position="74"/>
    </location>
</feature>
<evidence type="ECO:0000313" key="7">
    <source>
        <dbReference type="Proteomes" id="UP000305067"/>
    </source>
</evidence>
<dbReference type="AlphaFoldDB" id="A0A5C3QZM1"/>
<evidence type="ECO:0000259" key="5">
    <source>
        <dbReference type="Pfam" id="PF23798"/>
    </source>
</evidence>
<keyword evidence="7" id="KW-1185">Reference proteome</keyword>
<dbReference type="SUPFAM" id="SSF50978">
    <property type="entry name" value="WD40 repeat-like"/>
    <property type="match status" value="1"/>
</dbReference>
<dbReference type="SMART" id="SM00320">
    <property type="entry name" value="WD40"/>
    <property type="match status" value="7"/>
</dbReference>
<dbReference type="Proteomes" id="UP000305067">
    <property type="component" value="Unassembled WGS sequence"/>
</dbReference>
<protein>
    <submittedName>
        <fullName evidence="6">WD40-repeat-containing domain protein</fullName>
    </submittedName>
</protein>
<name>A0A5C3QZM1_9AGAR</name>
<dbReference type="InterPro" id="IPR015943">
    <property type="entry name" value="WD40/YVTN_repeat-like_dom_sf"/>
</dbReference>
<sequence length="597" mass="65414">MYLDEIDDDDDQQFDDDNDEDVAADLEAALKQTDDEGTDAGDDSISEDSEESDSDDEDLVTTTTSAGNARAQRQTELEDDDIRLNSEIYNVRVYVSSISILWLTSRIASPPPRPLVLTPAQIRRKGLVFAPTSPPRSFVVEAVAALPHPGPTHSLAASACMTHLLTGSDDGYIRDYDIFPALNGKNFLTAPQRHYSGIVEGILKTVPIRYWWENHSRIKGDVGPPEDDLSFLPVYSLAMHPDALWSLAGTNRGTINLFTVRHEAGRLCHVFDAGHHGQPISSMCLDHNEMKFFSGGWDGDAIQWDLNTGQIVRNFYSHGAQLAVVSLRPENALHPPQIPPSTSETAADEQPTSTAPPTVKQEADADAKSEASYDPLFDDEPEPERERMARLPRAIAPPQNAPPLLDQPAYSTFSPDILMTAYIDGQVVLWDRRVHSAGAGVGRLWMSEKTPPWCLSACWSGDGNQIYAGRRNGTVDVWDVRQYGSSSKTARLLKTLKNPGSSGVVSCVAALPDGRHIASASIDNLRLWNVADAGETDGPWKSKSGLQFKIIPGHHGGYVSQILVDPGSRFLVSASSNRGWHGESTRTVFIHDIKPVY</sequence>
<dbReference type="Pfam" id="PF23798">
    <property type="entry name" value="Beta-prop_SPT8"/>
    <property type="match status" value="1"/>
</dbReference>
<evidence type="ECO:0000256" key="2">
    <source>
        <dbReference type="ARBA" id="ARBA00022737"/>
    </source>
</evidence>
<keyword evidence="1 3" id="KW-0853">WD repeat</keyword>
<dbReference type="InterPro" id="IPR001680">
    <property type="entry name" value="WD40_rpt"/>
</dbReference>
<feature type="compositionally biased region" description="Polar residues" evidence="4">
    <location>
        <begin position="340"/>
        <end position="356"/>
    </location>
</feature>
<keyword evidence="2" id="KW-0677">Repeat</keyword>
<dbReference type="STRING" id="1884261.A0A5C3QZM1"/>
<dbReference type="PANTHER" id="PTHR19848">
    <property type="entry name" value="WD40 REPEAT PROTEIN"/>
    <property type="match status" value="1"/>
</dbReference>
<evidence type="ECO:0000256" key="4">
    <source>
        <dbReference type="SAM" id="MobiDB-lite"/>
    </source>
</evidence>
<proteinExistence type="predicted"/>
<feature type="region of interest" description="Disordered" evidence="4">
    <location>
        <begin position="1"/>
        <end position="75"/>
    </location>
</feature>
<evidence type="ECO:0000256" key="3">
    <source>
        <dbReference type="PROSITE-ProRule" id="PRU00221"/>
    </source>
</evidence>
<dbReference type="InterPro" id="IPR057544">
    <property type="entry name" value="Beta-prop_SPT8"/>
</dbReference>